<dbReference type="Pfam" id="PF05119">
    <property type="entry name" value="Terminase_4"/>
    <property type="match status" value="1"/>
</dbReference>
<organism evidence="2 3">
    <name type="scientific">Oerskovia paurometabola</name>
    <dbReference type="NCBI Taxonomy" id="162170"/>
    <lineage>
        <taxon>Bacteria</taxon>
        <taxon>Bacillati</taxon>
        <taxon>Actinomycetota</taxon>
        <taxon>Actinomycetes</taxon>
        <taxon>Micrococcales</taxon>
        <taxon>Cellulomonadaceae</taxon>
        <taxon>Oerskovia</taxon>
    </lineage>
</organism>
<evidence type="ECO:0000256" key="1">
    <source>
        <dbReference type="SAM" id="MobiDB-lite"/>
    </source>
</evidence>
<feature type="compositionally biased region" description="Acidic residues" evidence="1">
    <location>
        <begin position="141"/>
        <end position="150"/>
    </location>
</feature>
<name>A0ABW1XA60_9CELL</name>
<comment type="caution">
    <text evidence="2">The sequence shown here is derived from an EMBL/GenBank/DDBJ whole genome shotgun (WGS) entry which is preliminary data.</text>
</comment>
<dbReference type="InterPro" id="IPR006448">
    <property type="entry name" value="Phage_term_ssu_P27"/>
</dbReference>
<feature type="region of interest" description="Disordered" evidence="1">
    <location>
        <begin position="131"/>
        <end position="150"/>
    </location>
</feature>
<dbReference type="RefSeq" id="WP_204809327.1">
    <property type="nucleotide sequence ID" value="NZ_BAAAIY010000003.1"/>
</dbReference>
<reference evidence="3" key="1">
    <citation type="journal article" date="2019" name="Int. J. Syst. Evol. Microbiol.">
        <title>The Global Catalogue of Microorganisms (GCM) 10K type strain sequencing project: providing services to taxonomists for standard genome sequencing and annotation.</title>
        <authorList>
            <consortium name="The Broad Institute Genomics Platform"/>
            <consortium name="The Broad Institute Genome Sequencing Center for Infectious Disease"/>
            <person name="Wu L."/>
            <person name="Ma J."/>
        </authorList>
    </citation>
    <scope>NUCLEOTIDE SEQUENCE [LARGE SCALE GENOMIC DNA]</scope>
    <source>
        <strain evidence="3">CCUG 47105</strain>
    </source>
</reference>
<evidence type="ECO:0000313" key="2">
    <source>
        <dbReference type="EMBL" id="MFC6424673.1"/>
    </source>
</evidence>
<gene>
    <name evidence="2" type="ORF">ACFP71_07545</name>
</gene>
<dbReference type="NCBIfam" id="TIGR01558">
    <property type="entry name" value="sm_term_P27"/>
    <property type="match status" value="1"/>
</dbReference>
<keyword evidence="3" id="KW-1185">Reference proteome</keyword>
<accession>A0ABW1XA60</accession>
<sequence length="150" mass="16470">MREGNPGHRPVKDSVTLPPSALREPKWSEVFPGPRRSELRARKTAAAMWLKLAPTLHRSVGLVGEQQETLVDLCITWARIEQGERAISLEGMVVDGARGGLVKNPWTTVLNQYRSHFRSLVGELGLTPSAATRLGGRGGGDDEDEDDIFD</sequence>
<dbReference type="Proteomes" id="UP001596305">
    <property type="component" value="Unassembled WGS sequence"/>
</dbReference>
<dbReference type="EMBL" id="JBHSTM010000004">
    <property type="protein sequence ID" value="MFC6424673.1"/>
    <property type="molecule type" value="Genomic_DNA"/>
</dbReference>
<proteinExistence type="predicted"/>
<evidence type="ECO:0000313" key="3">
    <source>
        <dbReference type="Proteomes" id="UP001596305"/>
    </source>
</evidence>
<protein>
    <submittedName>
        <fullName evidence="2">Phage terminase small subunit P27 family</fullName>
    </submittedName>
</protein>